<name>A0AAW9SDJ2_9BACT</name>
<feature type="signal peptide" evidence="1">
    <location>
        <begin position="1"/>
        <end position="26"/>
    </location>
</feature>
<dbReference type="InterPro" id="IPR019853">
    <property type="entry name" value="GldB-like"/>
</dbReference>
<reference evidence="2 3" key="1">
    <citation type="submission" date="2024-04" db="EMBL/GenBank/DDBJ databases">
        <title>Novel genus in family Flammeovirgaceae.</title>
        <authorList>
            <person name="Nguyen T.H."/>
            <person name="Vuong T.Q."/>
            <person name="Le H."/>
            <person name="Kim S.-G."/>
        </authorList>
    </citation>
    <scope>NUCLEOTIDE SEQUENCE [LARGE SCALE GENOMIC DNA]</scope>
    <source>
        <strain evidence="2 3">JCM 23209</strain>
    </source>
</reference>
<protein>
    <submittedName>
        <fullName evidence="2">Gliding motility lipoprotein GldB</fullName>
    </submittedName>
</protein>
<keyword evidence="3" id="KW-1185">Reference proteome</keyword>
<comment type="caution">
    <text evidence="2">The sequence shown here is derived from an EMBL/GenBank/DDBJ whole genome shotgun (WGS) entry which is preliminary data.</text>
</comment>
<feature type="chain" id="PRO_5043544395" evidence="1">
    <location>
        <begin position="27"/>
        <end position="341"/>
    </location>
</feature>
<dbReference type="NCBIfam" id="TIGR03514">
    <property type="entry name" value="GldB_lipo"/>
    <property type="match status" value="1"/>
</dbReference>
<evidence type="ECO:0000256" key="1">
    <source>
        <dbReference type="SAM" id="SignalP"/>
    </source>
</evidence>
<evidence type="ECO:0000313" key="2">
    <source>
        <dbReference type="EMBL" id="MEN7550399.1"/>
    </source>
</evidence>
<organism evidence="2 3">
    <name type="scientific">Rapidithrix thailandica</name>
    <dbReference type="NCBI Taxonomy" id="413964"/>
    <lineage>
        <taxon>Bacteria</taxon>
        <taxon>Pseudomonadati</taxon>
        <taxon>Bacteroidota</taxon>
        <taxon>Cytophagia</taxon>
        <taxon>Cytophagales</taxon>
        <taxon>Flammeovirgaceae</taxon>
        <taxon>Rapidithrix</taxon>
    </lineage>
</organism>
<evidence type="ECO:0000313" key="3">
    <source>
        <dbReference type="Proteomes" id="UP001403385"/>
    </source>
</evidence>
<gene>
    <name evidence="2" type="primary">gldB</name>
    <name evidence="2" type="ORF">AAG747_20945</name>
</gene>
<accession>A0AAW9SDJ2</accession>
<dbReference type="RefSeq" id="WP_346823180.1">
    <property type="nucleotide sequence ID" value="NZ_JBDKWZ010000013.1"/>
</dbReference>
<dbReference type="PROSITE" id="PS51257">
    <property type="entry name" value="PROKAR_LIPOPROTEIN"/>
    <property type="match status" value="1"/>
</dbReference>
<dbReference type="Proteomes" id="UP001403385">
    <property type="component" value="Unassembled WGS sequence"/>
</dbReference>
<dbReference type="AlphaFoldDB" id="A0AAW9SDJ2"/>
<keyword evidence="1" id="KW-0732">Signal</keyword>
<proteinExistence type="predicted"/>
<dbReference type="EMBL" id="JBDKWZ010000013">
    <property type="protein sequence ID" value="MEN7550399.1"/>
    <property type="molecule type" value="Genomic_DNA"/>
</dbReference>
<dbReference type="Pfam" id="PF25594">
    <property type="entry name" value="GldB_lipo"/>
    <property type="match status" value="1"/>
</dbReference>
<keyword evidence="2" id="KW-0449">Lipoprotein</keyword>
<sequence length="341" mass="39662">MKNLIYTLPAVLLIGLMALVSGCGSAQEEIPDVSDIQVDIKINRLEKELFAYQSKYDFINFIDQNPELVAQYFKGPFYPTKDSLASHLYHFTRNVYNDTLYRDVQDIFTDFEKVENDLIQAFRYLKYYYPDFKVPRIYTMISGFGSFGFGQDIFFSDSLLVIGLDYFAGTSSTYRPPEVPGYILKRYVPEHIVPSVMKFISSKFNQHDYNDKSMLAEMMFYGKANYFTHKMMPHASDTLIMGYSVEELTDVEENSGFIWGHFVKNNLFYETNDLTKRKYVGERPRVFEVSDKCPGRVGRWLGYQIVKSYAWEHTDAQLSGIMQMKNARALFQASKYKPQVP</sequence>